<reference evidence="7" key="1">
    <citation type="submission" date="2020-10" db="EMBL/GenBank/DDBJ databases">
        <title>Phylogeny of dyella-like bacteria.</title>
        <authorList>
            <person name="Fu J."/>
        </authorList>
    </citation>
    <scope>NUCLEOTIDE SEQUENCE</scope>
    <source>
        <strain evidence="7">DHON07</strain>
    </source>
</reference>
<keyword evidence="3" id="KW-0731">Sigma factor</keyword>
<dbReference type="Gene3D" id="1.10.1740.10">
    <property type="match status" value="1"/>
</dbReference>
<keyword evidence="2" id="KW-0805">Transcription regulation</keyword>
<accession>A0ABS2KL25</accession>
<feature type="domain" description="RNA polymerase sigma-70 region 2" evidence="5">
    <location>
        <begin position="8"/>
        <end position="72"/>
    </location>
</feature>
<dbReference type="InterPro" id="IPR007627">
    <property type="entry name" value="RNA_pol_sigma70_r2"/>
</dbReference>
<dbReference type="EMBL" id="JADIKF010000040">
    <property type="protein sequence ID" value="MBM7131867.1"/>
    <property type="molecule type" value="Genomic_DNA"/>
</dbReference>
<dbReference type="Gene3D" id="1.10.10.10">
    <property type="entry name" value="Winged helix-like DNA-binding domain superfamily/Winged helix DNA-binding domain"/>
    <property type="match status" value="1"/>
</dbReference>
<dbReference type="InterPro" id="IPR013249">
    <property type="entry name" value="RNA_pol_sigma70_r4_t2"/>
</dbReference>
<protein>
    <submittedName>
        <fullName evidence="7">Sigma-70 family RNA polymerase sigma factor</fullName>
    </submittedName>
</protein>
<dbReference type="InterPro" id="IPR036388">
    <property type="entry name" value="WH-like_DNA-bd_sf"/>
</dbReference>
<dbReference type="NCBIfam" id="TIGR02937">
    <property type="entry name" value="sigma70-ECF"/>
    <property type="match status" value="1"/>
</dbReference>
<organism evidence="7 8">
    <name type="scientific">Dyella mobilis</name>
    <dbReference type="NCBI Taxonomy" id="1849582"/>
    <lineage>
        <taxon>Bacteria</taxon>
        <taxon>Pseudomonadati</taxon>
        <taxon>Pseudomonadota</taxon>
        <taxon>Gammaproteobacteria</taxon>
        <taxon>Lysobacterales</taxon>
        <taxon>Rhodanobacteraceae</taxon>
        <taxon>Dyella</taxon>
    </lineage>
</organism>
<evidence type="ECO:0000313" key="8">
    <source>
        <dbReference type="Proteomes" id="UP001430193"/>
    </source>
</evidence>
<dbReference type="RefSeq" id="WP_204633414.1">
    <property type="nucleotide sequence ID" value="NZ_BSOC01000001.1"/>
</dbReference>
<dbReference type="Pfam" id="PF04542">
    <property type="entry name" value="Sigma70_r2"/>
    <property type="match status" value="1"/>
</dbReference>
<keyword evidence="4" id="KW-0804">Transcription</keyword>
<gene>
    <name evidence="7" type="ORF">ISS99_20265</name>
</gene>
<dbReference type="PANTHER" id="PTHR43133">
    <property type="entry name" value="RNA POLYMERASE ECF-TYPE SIGMA FACTO"/>
    <property type="match status" value="1"/>
</dbReference>
<evidence type="ECO:0000259" key="5">
    <source>
        <dbReference type="Pfam" id="PF04542"/>
    </source>
</evidence>
<sequence>MLNLEEIVDKYAGMVRRIATVYERHPDRIDDLVQEVWLAVWQALPRLDHPSMLKPYIARIAQNICVTHVRRALVRKDEPLAEGIPDGSMPVDEATDHARQLARLTAVIRQLPEPLKAVAGLYLEEIPIKDIATILGISESNASVRLHRAKTFIRLNFGAVP</sequence>
<evidence type="ECO:0000256" key="2">
    <source>
        <dbReference type="ARBA" id="ARBA00023015"/>
    </source>
</evidence>
<dbReference type="Proteomes" id="UP001430193">
    <property type="component" value="Unassembled WGS sequence"/>
</dbReference>
<dbReference type="InterPro" id="IPR013325">
    <property type="entry name" value="RNA_pol_sigma_r2"/>
</dbReference>
<proteinExistence type="inferred from homology"/>
<dbReference type="SUPFAM" id="SSF88946">
    <property type="entry name" value="Sigma2 domain of RNA polymerase sigma factors"/>
    <property type="match status" value="1"/>
</dbReference>
<evidence type="ECO:0000256" key="4">
    <source>
        <dbReference type="ARBA" id="ARBA00023163"/>
    </source>
</evidence>
<evidence type="ECO:0000256" key="3">
    <source>
        <dbReference type="ARBA" id="ARBA00023082"/>
    </source>
</evidence>
<comment type="similarity">
    <text evidence="1">Belongs to the sigma-70 factor family. ECF subfamily.</text>
</comment>
<dbReference type="SUPFAM" id="SSF88659">
    <property type="entry name" value="Sigma3 and sigma4 domains of RNA polymerase sigma factors"/>
    <property type="match status" value="1"/>
</dbReference>
<name>A0ABS2KL25_9GAMM</name>
<keyword evidence="8" id="KW-1185">Reference proteome</keyword>
<dbReference type="PANTHER" id="PTHR43133:SF45">
    <property type="entry name" value="RNA POLYMERASE ECF-TYPE SIGMA FACTOR"/>
    <property type="match status" value="1"/>
</dbReference>
<dbReference type="InterPro" id="IPR039425">
    <property type="entry name" value="RNA_pol_sigma-70-like"/>
</dbReference>
<dbReference type="InterPro" id="IPR014284">
    <property type="entry name" value="RNA_pol_sigma-70_dom"/>
</dbReference>
<evidence type="ECO:0000313" key="7">
    <source>
        <dbReference type="EMBL" id="MBM7131867.1"/>
    </source>
</evidence>
<evidence type="ECO:0000259" key="6">
    <source>
        <dbReference type="Pfam" id="PF08281"/>
    </source>
</evidence>
<comment type="caution">
    <text evidence="7">The sequence shown here is derived from an EMBL/GenBank/DDBJ whole genome shotgun (WGS) entry which is preliminary data.</text>
</comment>
<feature type="domain" description="RNA polymerase sigma factor 70 region 4 type 2" evidence="6">
    <location>
        <begin position="103"/>
        <end position="151"/>
    </location>
</feature>
<evidence type="ECO:0000256" key="1">
    <source>
        <dbReference type="ARBA" id="ARBA00010641"/>
    </source>
</evidence>
<dbReference type="Pfam" id="PF08281">
    <property type="entry name" value="Sigma70_r4_2"/>
    <property type="match status" value="1"/>
</dbReference>
<dbReference type="InterPro" id="IPR013324">
    <property type="entry name" value="RNA_pol_sigma_r3/r4-like"/>
</dbReference>